<name>E8NCI2_MICTS</name>
<feature type="transmembrane region" description="Helical" evidence="1">
    <location>
        <begin position="89"/>
        <end position="110"/>
    </location>
</feature>
<dbReference type="HOGENOM" id="CLU_130371_0_0_11"/>
<keyword evidence="1" id="KW-0472">Membrane</keyword>
<evidence type="ECO:0000256" key="1">
    <source>
        <dbReference type="SAM" id="Phobius"/>
    </source>
</evidence>
<dbReference type="OrthoDB" id="5007962at2"/>
<proteinExistence type="predicted"/>
<dbReference type="EMBL" id="AP012052">
    <property type="protein sequence ID" value="BAJ74851.1"/>
    <property type="molecule type" value="Genomic_DNA"/>
</dbReference>
<dbReference type="KEGG" id="mts:MTES_1887"/>
<dbReference type="Proteomes" id="UP000008975">
    <property type="component" value="Chromosome"/>
</dbReference>
<keyword evidence="1" id="KW-0812">Transmembrane</keyword>
<dbReference type="RefSeq" id="WP_013584976.1">
    <property type="nucleotide sequence ID" value="NC_015125.1"/>
</dbReference>
<reference evidence="2 3" key="1">
    <citation type="journal article" date="2011" name="J. Bacteriol.">
        <title>Genome sequence of Microbacterium testaceum StLB037, an N-acylhomoserine lactone-degrading bacterium isolated from potato leaves.</title>
        <authorList>
            <person name="Morohoshi T."/>
            <person name="Wang W.-Z."/>
            <person name="Someya N."/>
            <person name="Ikeda T."/>
        </authorList>
    </citation>
    <scope>NUCLEOTIDE SEQUENCE [LARGE SCALE GENOMIC DNA]</scope>
    <source>
        <strain evidence="2 3">StLB037</strain>
    </source>
</reference>
<protein>
    <submittedName>
        <fullName evidence="2">ABC-type spermidine/putrescine transport systems, ATPase components</fullName>
    </submittedName>
</protein>
<reference key="2">
    <citation type="submission" date="2011-02" db="EMBL/GenBank/DDBJ databases">
        <title>Genome sequence of Microbacterium testaceum StLB037.</title>
        <authorList>
            <person name="Morohoshi T."/>
            <person name="Wang W.Z."/>
            <person name="Someya N."/>
            <person name="Ikeda T."/>
        </authorList>
    </citation>
    <scope>NUCLEOTIDE SEQUENCE</scope>
    <source>
        <strain>StLB037</strain>
    </source>
</reference>
<evidence type="ECO:0000313" key="3">
    <source>
        <dbReference type="Proteomes" id="UP000008975"/>
    </source>
</evidence>
<evidence type="ECO:0000313" key="2">
    <source>
        <dbReference type="EMBL" id="BAJ74851.1"/>
    </source>
</evidence>
<organism evidence="2 3">
    <name type="scientific">Microbacterium testaceum (strain StLB037)</name>
    <dbReference type="NCBI Taxonomy" id="979556"/>
    <lineage>
        <taxon>Bacteria</taxon>
        <taxon>Bacillati</taxon>
        <taxon>Actinomycetota</taxon>
        <taxon>Actinomycetes</taxon>
        <taxon>Micrococcales</taxon>
        <taxon>Microbacteriaceae</taxon>
        <taxon>Microbacterium</taxon>
    </lineage>
</organism>
<dbReference type="eggNOG" id="ENOG5033X6D">
    <property type="taxonomic scope" value="Bacteria"/>
</dbReference>
<accession>E8NCI2</accession>
<feature type="transmembrane region" description="Helical" evidence="1">
    <location>
        <begin position="117"/>
        <end position="135"/>
    </location>
</feature>
<dbReference type="AlphaFoldDB" id="E8NCI2"/>
<sequence>MSAQRHPRKRAAFEPLAPPVVRNPRMRRPAATVAGGVLVLLRAISGAVWGASVAFGLPPWLRSVSGFANGDNTIPTDQTIDDLGIGIEAFVGIIAVIFLVQVVFGILLLWGSNVARVIVMIVSTISIATAFVSWWETGVEITVATSLVTLALDILVLLALSSRDAAAFARRNEKRR</sequence>
<feature type="transmembrane region" description="Helical" evidence="1">
    <location>
        <begin position="141"/>
        <end position="161"/>
    </location>
</feature>
<gene>
    <name evidence="2" type="ordered locus">MTES_1887</name>
</gene>
<keyword evidence="1" id="KW-1133">Transmembrane helix</keyword>